<dbReference type="InterPro" id="IPR015422">
    <property type="entry name" value="PyrdxlP-dep_Trfase_small"/>
</dbReference>
<evidence type="ECO:0000313" key="10">
    <source>
        <dbReference type="Proteomes" id="UP001055437"/>
    </source>
</evidence>
<dbReference type="Proteomes" id="UP001055437">
    <property type="component" value="Chromosome"/>
</dbReference>
<keyword evidence="8" id="KW-0032">Aminotransferase</keyword>
<dbReference type="GO" id="GO:0031071">
    <property type="term" value="F:cysteine desulfurase activity"/>
    <property type="evidence" value="ECO:0007669"/>
    <property type="project" value="UniProtKB-EC"/>
</dbReference>
<dbReference type="Pfam" id="PF00266">
    <property type="entry name" value="Aminotran_5"/>
    <property type="match status" value="1"/>
</dbReference>
<evidence type="ECO:0000256" key="1">
    <source>
        <dbReference type="ARBA" id="ARBA00001933"/>
    </source>
</evidence>
<dbReference type="EMBL" id="CP099799">
    <property type="protein sequence ID" value="USS00904.1"/>
    <property type="molecule type" value="Genomic_DNA"/>
</dbReference>
<dbReference type="KEGG" id="csep:CP523_07590"/>
<organism evidence="7 9">
    <name type="scientific">Clostridium septicum</name>
    <dbReference type="NCBI Taxonomy" id="1504"/>
    <lineage>
        <taxon>Bacteria</taxon>
        <taxon>Bacillati</taxon>
        <taxon>Bacillota</taxon>
        <taxon>Clostridia</taxon>
        <taxon>Eubacteriales</taxon>
        <taxon>Clostridiaceae</taxon>
        <taxon>Clostridium</taxon>
    </lineage>
</organism>
<dbReference type="PANTHER" id="PTHR43586">
    <property type="entry name" value="CYSTEINE DESULFURASE"/>
    <property type="match status" value="1"/>
</dbReference>
<dbReference type="EMBL" id="CP023671">
    <property type="protein sequence ID" value="AYE34315.1"/>
    <property type="molecule type" value="Genomic_DNA"/>
</dbReference>
<keyword evidence="10" id="KW-1185">Reference proteome</keyword>
<dbReference type="EC" id="2.8.1.7" evidence="3"/>
<dbReference type="OrthoDB" id="9804366at2"/>
<dbReference type="GeneID" id="303560536"/>
<dbReference type="RefSeq" id="WP_066673834.1">
    <property type="nucleotide sequence ID" value="NZ_CABMIZ010000002.1"/>
</dbReference>
<protein>
    <recommendedName>
        <fullName evidence="3">cysteine desulfurase</fullName>
        <ecNumber evidence="3">2.8.1.7</ecNumber>
    </recommendedName>
</protein>
<dbReference type="InterPro" id="IPR010969">
    <property type="entry name" value="Cys_dSase-rel_unknwn_funct"/>
</dbReference>
<evidence type="ECO:0000256" key="4">
    <source>
        <dbReference type="ARBA" id="ARBA00022898"/>
    </source>
</evidence>
<dbReference type="Gene3D" id="3.90.1150.10">
    <property type="entry name" value="Aspartate Aminotransferase, domain 1"/>
    <property type="match status" value="1"/>
</dbReference>
<dbReference type="NCBIfam" id="TIGR01977">
    <property type="entry name" value="am_tr_V_EF2568"/>
    <property type="match status" value="1"/>
</dbReference>
<dbReference type="InterPro" id="IPR015424">
    <property type="entry name" value="PyrdxlP-dep_Trfase"/>
</dbReference>
<evidence type="ECO:0000313" key="8">
    <source>
        <dbReference type="EMBL" id="USS00904.1"/>
    </source>
</evidence>
<reference evidence="7 9" key="1">
    <citation type="submission" date="2017-09" db="EMBL/GenBank/DDBJ databases">
        <authorList>
            <person name="Thomas P."/>
            <person name="Seyboldt C."/>
        </authorList>
    </citation>
    <scope>NUCLEOTIDE SEQUENCE [LARGE SCALE GENOMIC DNA]</scope>
    <source>
        <strain evidence="7 9">DSM 7534</strain>
    </source>
</reference>
<dbReference type="GO" id="GO:0008483">
    <property type="term" value="F:transaminase activity"/>
    <property type="evidence" value="ECO:0007669"/>
    <property type="project" value="UniProtKB-KW"/>
</dbReference>
<feature type="domain" description="Aminotransferase class V" evidence="6">
    <location>
        <begin position="3"/>
        <end position="371"/>
    </location>
</feature>
<evidence type="ECO:0000256" key="3">
    <source>
        <dbReference type="ARBA" id="ARBA00012239"/>
    </source>
</evidence>
<dbReference type="PIRSF" id="PIRSF005572">
    <property type="entry name" value="NifS"/>
    <property type="match status" value="1"/>
</dbReference>
<reference evidence="8" key="2">
    <citation type="submission" date="2022-06" db="EMBL/GenBank/DDBJ databases">
        <authorList>
            <person name="Holder M.E."/>
            <person name="Ajami N.J."/>
            <person name="Petrosino J.F."/>
        </authorList>
    </citation>
    <scope>NUCLEOTIDE SEQUENCE</scope>
    <source>
        <strain evidence="8">RMA 8861</strain>
    </source>
</reference>
<dbReference type="Gene3D" id="3.40.640.10">
    <property type="entry name" value="Type I PLP-dependent aspartate aminotransferase-like (Major domain)"/>
    <property type="match status" value="1"/>
</dbReference>
<evidence type="ECO:0000313" key="7">
    <source>
        <dbReference type="EMBL" id="AYE34315.1"/>
    </source>
</evidence>
<proteinExistence type="inferred from homology"/>
<dbReference type="InterPro" id="IPR016454">
    <property type="entry name" value="Cysteine_dSase"/>
</dbReference>
<dbReference type="SUPFAM" id="SSF53383">
    <property type="entry name" value="PLP-dependent transferases"/>
    <property type="match status" value="1"/>
</dbReference>
<dbReference type="PANTHER" id="PTHR43586:SF4">
    <property type="entry name" value="ISOPENICILLIN N EPIMERASE"/>
    <property type="match status" value="1"/>
</dbReference>
<comment type="similarity">
    <text evidence="2">Belongs to the class-V pyridoxal-phosphate-dependent aminotransferase family. Csd subfamily.</text>
</comment>
<comment type="catalytic activity">
    <reaction evidence="5">
        <text>(sulfur carrier)-H + L-cysteine = (sulfur carrier)-SH + L-alanine</text>
        <dbReference type="Rhea" id="RHEA:43892"/>
        <dbReference type="Rhea" id="RHEA-COMP:14737"/>
        <dbReference type="Rhea" id="RHEA-COMP:14739"/>
        <dbReference type="ChEBI" id="CHEBI:29917"/>
        <dbReference type="ChEBI" id="CHEBI:35235"/>
        <dbReference type="ChEBI" id="CHEBI:57972"/>
        <dbReference type="ChEBI" id="CHEBI:64428"/>
        <dbReference type="EC" id="2.8.1.7"/>
    </reaction>
</comment>
<keyword evidence="4" id="KW-0663">Pyridoxal phosphate</keyword>
<comment type="cofactor">
    <cofactor evidence="1">
        <name>pyridoxal 5'-phosphate</name>
        <dbReference type="ChEBI" id="CHEBI:597326"/>
    </cofactor>
</comment>
<dbReference type="Proteomes" id="UP000280586">
    <property type="component" value="Chromosome"/>
</dbReference>
<sequence length="389" mass="42861">MSIYLDNASTTFPKPKAVADAIYNFITHIGGNAGRSNHSNSLETNRILFETRSALAEFFNYSFIENVIFTNNITTSLNILIQGSLSKGDHVITSSMEHNSVIRPLYYMKENNNIELDIVNANSQGFINPLDIEKLIKPNTKLIIISQASNVTGSIQPIKEIGLLCKKHNVFFILDTAQGAGVLKTDFSELNLNALAFTGHKSLLGPQGIGGFIIDNKLNKICKPLYLGGTGSLSHDLNQPDFLPDKFESGTLNTPGIIGLLEAIKFINSEGLNTIYEYNNSLHSYFINNLLNINKIKYYGDITGDKSTTCVSFNIDGMDTAEVSYILDNIFEIKNRSGLHCSPLAHKTIGTYPTGTIRLSTSYFTKKEDIDFALSSINKISKKGVETFG</sequence>
<keyword evidence="8" id="KW-0808">Transferase</keyword>
<name>A0A9N7JL01_CLOSE</name>
<gene>
    <name evidence="7" type="ORF">CP523_07590</name>
    <name evidence="8" type="ORF">NH397_15930</name>
</gene>
<dbReference type="InterPro" id="IPR000192">
    <property type="entry name" value="Aminotrans_V_dom"/>
</dbReference>
<evidence type="ECO:0000256" key="5">
    <source>
        <dbReference type="ARBA" id="ARBA00050776"/>
    </source>
</evidence>
<dbReference type="InterPro" id="IPR015421">
    <property type="entry name" value="PyrdxlP-dep_Trfase_major"/>
</dbReference>
<evidence type="ECO:0000313" key="9">
    <source>
        <dbReference type="Proteomes" id="UP000280586"/>
    </source>
</evidence>
<evidence type="ECO:0000256" key="2">
    <source>
        <dbReference type="ARBA" id="ARBA00010447"/>
    </source>
</evidence>
<accession>A0A9N7JL01</accession>
<evidence type="ECO:0000259" key="6">
    <source>
        <dbReference type="Pfam" id="PF00266"/>
    </source>
</evidence>
<dbReference type="AlphaFoldDB" id="A0A9N7JL01"/>